<dbReference type="GO" id="GO:0004177">
    <property type="term" value="F:aminopeptidase activity"/>
    <property type="evidence" value="ECO:0007669"/>
    <property type="project" value="UniProtKB-KW"/>
</dbReference>
<evidence type="ECO:0000256" key="3">
    <source>
        <dbReference type="ARBA" id="ARBA00023180"/>
    </source>
</evidence>
<evidence type="ECO:0000313" key="6">
    <source>
        <dbReference type="Proteomes" id="UP000887574"/>
    </source>
</evidence>
<dbReference type="GO" id="GO:0005886">
    <property type="term" value="C:plasma membrane"/>
    <property type="evidence" value="ECO:0007669"/>
    <property type="project" value="TreeGrafter"/>
</dbReference>
<keyword evidence="1" id="KW-0031">Aminopeptidase</keyword>
<reference evidence="7" key="1">
    <citation type="submission" date="2022-11" db="UniProtKB">
        <authorList>
            <consortium name="WormBaseParasite"/>
        </authorList>
    </citation>
    <scope>IDENTIFICATION</scope>
</reference>
<evidence type="ECO:0000256" key="4">
    <source>
        <dbReference type="SAM" id="Phobius"/>
    </source>
</evidence>
<dbReference type="GO" id="GO:0006508">
    <property type="term" value="P:proteolysis"/>
    <property type="evidence" value="ECO:0007669"/>
    <property type="project" value="InterPro"/>
</dbReference>
<dbReference type="Pfam" id="PF00930">
    <property type="entry name" value="DPPIV_N"/>
    <property type="match status" value="1"/>
</dbReference>
<sequence>MSAALKEMDLLDGGEEELAASNPQERNWRGIAIALLVIAVMCFVILVAVAILTPLNIGADGPHLKMSLNDVLSMNFHSPIESMDWLDDHRLLVKHSDGVEVIDLSADPPSNTSILDTEVLYRYGKMGSVSMSPNEKFLIASYSATRKSPKSVYKIFDRSTGMKIPNFTKSGDENVRVLAWNPTGNDFAYVKENDIYYHAHPADKQSHRVTHDADFDVLNGVADWVYEEEILQTSQALWWSADGQYLAYLTIDNKKVPHVEIPVYGQRQYPGLAPQAYPKTGAAELPKVSLSIFNKMDKTVKKLNVSASDLSYTTYLYSASWIQLHGQSVLVGIWANRYQNSTLISLCTFQSGKCFSNFLQQYSFDNFKLWAEPEDAKVKFTSQLDNSYFTLLPTAALQATYTPK</sequence>
<feature type="domain" description="Dipeptidylpeptidase IV N-terminal" evidence="5">
    <location>
        <begin position="134"/>
        <end position="391"/>
    </location>
</feature>
<dbReference type="WBParaSite" id="jg4632">
    <property type="protein sequence ID" value="jg4632"/>
    <property type="gene ID" value="jg4632"/>
</dbReference>
<dbReference type="InterPro" id="IPR050278">
    <property type="entry name" value="Serine_Prot_S9B/DPPIV"/>
</dbReference>
<keyword evidence="1" id="KW-0378">Hydrolase</keyword>
<keyword evidence="6" id="KW-1185">Reference proteome</keyword>
<evidence type="ECO:0000259" key="5">
    <source>
        <dbReference type="Pfam" id="PF00930"/>
    </source>
</evidence>
<dbReference type="GO" id="GO:0008236">
    <property type="term" value="F:serine-type peptidase activity"/>
    <property type="evidence" value="ECO:0007669"/>
    <property type="project" value="UniProtKB-KW"/>
</dbReference>
<dbReference type="PANTHER" id="PTHR11731:SF200">
    <property type="entry name" value="DIPEPTIDYL PEPTIDASE 10, ISOFORM B"/>
    <property type="match status" value="1"/>
</dbReference>
<evidence type="ECO:0000256" key="2">
    <source>
        <dbReference type="ARBA" id="ARBA00022825"/>
    </source>
</evidence>
<keyword evidence="4" id="KW-0472">Membrane</keyword>
<evidence type="ECO:0000313" key="7">
    <source>
        <dbReference type="WBParaSite" id="jg4632"/>
    </source>
</evidence>
<name>A0A915ECA3_9BILA</name>
<feature type="transmembrane region" description="Helical" evidence="4">
    <location>
        <begin position="31"/>
        <end position="57"/>
    </location>
</feature>
<keyword evidence="4" id="KW-1133">Transmembrane helix</keyword>
<dbReference type="GO" id="GO:0008239">
    <property type="term" value="F:dipeptidyl-peptidase activity"/>
    <property type="evidence" value="ECO:0007669"/>
    <property type="project" value="TreeGrafter"/>
</dbReference>
<dbReference type="Gene3D" id="2.140.10.30">
    <property type="entry name" value="Dipeptidylpeptidase IV, N-terminal domain"/>
    <property type="match status" value="1"/>
</dbReference>
<accession>A0A915ECA3</accession>
<dbReference type="AlphaFoldDB" id="A0A915ECA3"/>
<keyword evidence="4" id="KW-0812">Transmembrane</keyword>
<evidence type="ECO:0000256" key="1">
    <source>
        <dbReference type="ARBA" id="ARBA00022438"/>
    </source>
</evidence>
<dbReference type="PANTHER" id="PTHR11731">
    <property type="entry name" value="PROTEASE FAMILY S9B,C DIPEPTIDYL-PEPTIDASE IV-RELATED"/>
    <property type="match status" value="1"/>
</dbReference>
<organism evidence="6 7">
    <name type="scientific">Ditylenchus dipsaci</name>
    <dbReference type="NCBI Taxonomy" id="166011"/>
    <lineage>
        <taxon>Eukaryota</taxon>
        <taxon>Metazoa</taxon>
        <taxon>Ecdysozoa</taxon>
        <taxon>Nematoda</taxon>
        <taxon>Chromadorea</taxon>
        <taxon>Rhabditida</taxon>
        <taxon>Tylenchina</taxon>
        <taxon>Tylenchomorpha</taxon>
        <taxon>Sphaerularioidea</taxon>
        <taxon>Anguinidae</taxon>
        <taxon>Anguininae</taxon>
        <taxon>Ditylenchus</taxon>
    </lineage>
</organism>
<protein>
    <submittedName>
        <fullName evidence="7">Dipeptidylpeptidase IV N-terminal domain-containing protein</fullName>
    </submittedName>
</protein>
<proteinExistence type="predicted"/>
<keyword evidence="2" id="KW-0720">Serine protease</keyword>
<dbReference type="Proteomes" id="UP000887574">
    <property type="component" value="Unplaced"/>
</dbReference>
<dbReference type="SUPFAM" id="SSF82171">
    <property type="entry name" value="DPP6 N-terminal domain-like"/>
    <property type="match status" value="1"/>
</dbReference>
<keyword evidence="3" id="KW-0325">Glycoprotein</keyword>
<keyword evidence="1" id="KW-0645">Protease</keyword>
<dbReference type="InterPro" id="IPR002469">
    <property type="entry name" value="Peptidase_S9B_N"/>
</dbReference>